<evidence type="ECO:0000313" key="3">
    <source>
        <dbReference type="EMBL" id="MBW3082340.1"/>
    </source>
</evidence>
<dbReference type="GO" id="GO:0008483">
    <property type="term" value="F:transaminase activity"/>
    <property type="evidence" value="ECO:0007669"/>
    <property type="project" value="UniProtKB-KW"/>
</dbReference>
<dbReference type="EMBL" id="JAHBBD010000004">
    <property type="protein sequence ID" value="MBW3082340.1"/>
    <property type="molecule type" value="Genomic_DNA"/>
</dbReference>
<dbReference type="Proteomes" id="UP000812844">
    <property type="component" value="Unassembled WGS sequence"/>
</dbReference>
<keyword evidence="3" id="KW-0808">Transferase</keyword>
<organism evidence="3 4">
    <name type="scientific">Bifidobacterium phasiani</name>
    <dbReference type="NCBI Taxonomy" id="2834431"/>
    <lineage>
        <taxon>Bacteria</taxon>
        <taxon>Bacillati</taxon>
        <taxon>Actinomycetota</taxon>
        <taxon>Actinomycetes</taxon>
        <taxon>Bifidobacteriales</taxon>
        <taxon>Bifidobacteriaceae</taxon>
        <taxon>Bifidobacterium</taxon>
    </lineage>
</organism>
<evidence type="ECO:0000256" key="2">
    <source>
        <dbReference type="RuleBase" id="RU003560"/>
    </source>
</evidence>
<reference evidence="3 4" key="1">
    <citation type="submission" date="2021-05" db="EMBL/GenBank/DDBJ databases">
        <title>Phylogenetic classification of ten novel species belonging to the genus Bifidobacterium comprising B. colchicus sp. nov., B. abeli sp. nov., B. bicoloris sp. nov., B. guerezis sp. nov., B. rosaliae sp. nov., B. santillanensis sp. nov., B. argentati sp. nov., B. amazzoni sp. nov., B. pluviali sp. nov., and B. pinnaculum sp. nov.</title>
        <authorList>
            <person name="Lugli G.A."/>
            <person name="Ruiz Garcia L."/>
            <person name="Margolles A."/>
            <person name="Ventura M."/>
        </authorList>
    </citation>
    <scope>NUCLEOTIDE SEQUENCE [LARGE SCALE GENOMIC DNA]</scope>
    <source>
        <strain evidence="3 4">6T3</strain>
    </source>
</reference>
<dbReference type="RefSeq" id="WP_219080364.1">
    <property type="nucleotide sequence ID" value="NZ_JAHBBD010000004.1"/>
</dbReference>
<dbReference type="InterPro" id="IPR005814">
    <property type="entry name" value="Aminotrans_3"/>
</dbReference>
<dbReference type="PIRSF" id="PIRSF000521">
    <property type="entry name" value="Transaminase_4ab_Lys_Orn"/>
    <property type="match status" value="1"/>
</dbReference>
<gene>
    <name evidence="3" type="ORF">KIH73_02930</name>
</gene>
<dbReference type="PANTHER" id="PTHR43094">
    <property type="entry name" value="AMINOTRANSFERASE"/>
    <property type="match status" value="1"/>
</dbReference>
<dbReference type="NCBIfam" id="NF004718">
    <property type="entry name" value="PRK06062.1"/>
    <property type="match status" value="1"/>
</dbReference>
<dbReference type="Pfam" id="PF00202">
    <property type="entry name" value="Aminotran_3"/>
    <property type="match status" value="1"/>
</dbReference>
<comment type="similarity">
    <text evidence="1 2">Belongs to the class-III pyridoxal-phosphate-dependent aminotransferase family.</text>
</comment>
<comment type="caution">
    <text evidence="3">The sequence shown here is derived from an EMBL/GenBank/DDBJ whole genome shotgun (WGS) entry which is preliminary data.</text>
</comment>
<proteinExistence type="inferred from homology"/>
<keyword evidence="2" id="KW-0663">Pyridoxal phosphate</keyword>
<keyword evidence="4" id="KW-1185">Reference proteome</keyword>
<accession>A0ABS6W821</accession>
<sequence>MAETMTGAQVAGLQRDYVMQSWSRQGTPALPIARAEGIYFWDYDGRKYADMSSLLVCSNLGHQLPEIVEAIKEQADRMCFMAPAYASEPKSRLAKMLVDIAGADFYQRVFFTNGGADANENAIKMARMVTGRQKIFSCYRSYHGSTNGASNASGDWRRFAAELGGMAPGYVHFMNPNMYEDGYTRGVDDEAVTRDYLHRLEEQLQYEGPDNVAAILMESIVGANGVILPPKGYMEGVRALCDKYGILMICDEVMTGFARTGKMFAWQNFDIRPDLITFAKGVTCGYVPLGGVIVSKAVSDYFTDHVLQCGLTYSGHTLACAAGCASVRYYLDHDICAHVKRMEGILKPFLERMVERHKCVGEARCIGLFAALTIVRNKETRELMAPYHAPDSVMPRIMARLKEKGFSTFGRETNINICPPLIITEEELNEYLPILDEVLGWVDETFCD</sequence>
<evidence type="ECO:0000256" key="1">
    <source>
        <dbReference type="ARBA" id="ARBA00008954"/>
    </source>
</evidence>
<dbReference type="InterPro" id="IPR049704">
    <property type="entry name" value="Aminotrans_3_PPA_site"/>
</dbReference>
<dbReference type="CDD" id="cd00610">
    <property type="entry name" value="OAT_like"/>
    <property type="match status" value="1"/>
</dbReference>
<evidence type="ECO:0000313" key="4">
    <source>
        <dbReference type="Proteomes" id="UP000812844"/>
    </source>
</evidence>
<dbReference type="PROSITE" id="PS00600">
    <property type="entry name" value="AA_TRANSFER_CLASS_3"/>
    <property type="match status" value="1"/>
</dbReference>
<dbReference type="PANTHER" id="PTHR43094:SF1">
    <property type="entry name" value="AMINOTRANSFERASE CLASS-III"/>
    <property type="match status" value="1"/>
</dbReference>
<protein>
    <submittedName>
        <fullName evidence="3">Aminotransferase class III-fold pyridoxal phosphate-dependent enzyme</fullName>
    </submittedName>
</protein>
<name>A0ABS6W821_9BIFI</name>
<keyword evidence="3" id="KW-0032">Aminotransferase</keyword>